<feature type="domain" description="PBP" evidence="3">
    <location>
        <begin position="30"/>
        <end position="263"/>
    </location>
</feature>
<organism evidence="4 5">
    <name type="scientific">Methanothrix soehngenii</name>
    <name type="common">Methanosaeta concilii</name>
    <dbReference type="NCBI Taxonomy" id="2223"/>
    <lineage>
        <taxon>Archaea</taxon>
        <taxon>Methanobacteriati</taxon>
        <taxon>Methanobacteriota</taxon>
        <taxon>Stenosarchaea group</taxon>
        <taxon>Methanomicrobia</taxon>
        <taxon>Methanotrichales</taxon>
        <taxon>Methanotrichaceae</taxon>
        <taxon>Methanothrix</taxon>
    </lineage>
</organism>
<reference evidence="4 5" key="1">
    <citation type="journal article" date="2020" name="Biotechnol. Biofuels">
        <title>New insights from the biogas microbiome by comprehensive genome-resolved metagenomics of nearly 1600 species originating from multiple anaerobic digesters.</title>
        <authorList>
            <person name="Campanaro S."/>
            <person name="Treu L."/>
            <person name="Rodriguez-R L.M."/>
            <person name="Kovalovszki A."/>
            <person name="Ziels R.M."/>
            <person name="Maus I."/>
            <person name="Zhu X."/>
            <person name="Kougias P.G."/>
            <person name="Basile A."/>
            <person name="Luo G."/>
            <person name="Schluter A."/>
            <person name="Konstantinidis K.T."/>
            <person name="Angelidaki I."/>
        </authorList>
    </citation>
    <scope>NUCLEOTIDE SEQUENCE [LARGE SCALE GENOMIC DNA]</scope>
    <source>
        <strain evidence="4">AS27yjCOA_157</strain>
    </source>
</reference>
<proteinExistence type="predicted"/>
<dbReference type="NCBIfam" id="TIGR02136">
    <property type="entry name" value="ptsS_2"/>
    <property type="match status" value="1"/>
</dbReference>
<dbReference type="GO" id="GO:0042301">
    <property type="term" value="F:phosphate ion binding"/>
    <property type="evidence" value="ECO:0007669"/>
    <property type="project" value="InterPro"/>
</dbReference>
<comment type="caution">
    <text evidence="4">The sequence shown here is derived from an EMBL/GenBank/DDBJ whole genome shotgun (WGS) entry which is preliminary data.</text>
</comment>
<dbReference type="Gene3D" id="3.40.190.10">
    <property type="entry name" value="Periplasmic binding protein-like II"/>
    <property type="match status" value="2"/>
</dbReference>
<keyword evidence="1" id="KW-0813">Transport</keyword>
<evidence type="ECO:0000313" key="4">
    <source>
        <dbReference type="EMBL" id="NLJ21720.1"/>
    </source>
</evidence>
<accession>A0A7K4AFF8</accession>
<dbReference type="InterPro" id="IPR024370">
    <property type="entry name" value="PBP_domain"/>
</dbReference>
<keyword evidence="2" id="KW-0732">Signal</keyword>
<dbReference type="AlphaFoldDB" id="A0A7K4AFF8"/>
<evidence type="ECO:0000256" key="2">
    <source>
        <dbReference type="ARBA" id="ARBA00022729"/>
    </source>
</evidence>
<dbReference type="SUPFAM" id="SSF53850">
    <property type="entry name" value="Periplasmic binding protein-like II"/>
    <property type="match status" value="1"/>
</dbReference>
<evidence type="ECO:0000259" key="3">
    <source>
        <dbReference type="Pfam" id="PF12849"/>
    </source>
</evidence>
<dbReference type="Proteomes" id="UP000544742">
    <property type="component" value="Unassembled WGS sequence"/>
</dbReference>
<name>A0A7K4AFF8_METSH</name>
<dbReference type="CDD" id="cd13566">
    <property type="entry name" value="PBP2_phosphate"/>
    <property type="match status" value="1"/>
</dbReference>
<sequence length="276" mass="29909">MVGLITKIIIILLVCLSFVSLSPCEALPEDVTIMGSSTVMPLAEAAAEVFNLEQNDYLVSVTAGGTGAGILGIVERKYDIAMASRAITEEEKQMFGDSFQEFKIGMDGISIAVSDEIYQEGVRDLSRDQVMRIYSGEITNWNEVRGPDKDIYVISREYGSGTRDDFNEAVIGDIGTESPGVDTVAYSGAEVKTAISGSDRAIGYLGFNYLGGGVQGIAFNGIVPSYENIKLDFYELKRNLYFYTFGDPTPGARAFIDFILGPEGQKIAAEEGFIPD</sequence>
<evidence type="ECO:0000256" key="1">
    <source>
        <dbReference type="ARBA" id="ARBA00022448"/>
    </source>
</evidence>
<evidence type="ECO:0000313" key="5">
    <source>
        <dbReference type="Proteomes" id="UP000544742"/>
    </source>
</evidence>
<dbReference type="Pfam" id="PF12849">
    <property type="entry name" value="PBP_like_2"/>
    <property type="match status" value="1"/>
</dbReference>
<protein>
    <submittedName>
        <fullName evidence="4">PstS family phosphate ABC transporter substrate-binding protein</fullName>
    </submittedName>
</protein>
<dbReference type="PANTHER" id="PTHR30570">
    <property type="entry name" value="PERIPLASMIC PHOSPHATE BINDING COMPONENT OF PHOSPHATE ABC TRANSPORTER"/>
    <property type="match status" value="1"/>
</dbReference>
<dbReference type="PANTHER" id="PTHR30570:SF1">
    <property type="entry name" value="PHOSPHATE-BINDING PROTEIN PSTS"/>
    <property type="match status" value="1"/>
</dbReference>
<dbReference type="EMBL" id="JAAYUN010000020">
    <property type="protein sequence ID" value="NLJ21720.1"/>
    <property type="molecule type" value="Genomic_DNA"/>
</dbReference>
<dbReference type="InterPro" id="IPR011862">
    <property type="entry name" value="Phos-bd"/>
</dbReference>
<dbReference type="InterPro" id="IPR050811">
    <property type="entry name" value="Phosphate_ABC_transporter"/>
</dbReference>
<gene>
    <name evidence="4" type="ORF">GX426_01225</name>
</gene>